<dbReference type="InterPro" id="IPR001214">
    <property type="entry name" value="SET_dom"/>
</dbReference>
<evidence type="ECO:0000259" key="10">
    <source>
        <dbReference type="PROSITE" id="PS50280"/>
    </source>
</evidence>
<dbReference type="PROSITE" id="PS01360">
    <property type="entry name" value="ZF_MYND_1"/>
    <property type="match status" value="1"/>
</dbReference>
<dbReference type="Gene3D" id="6.10.140.2220">
    <property type="match status" value="1"/>
</dbReference>
<dbReference type="Gene3D" id="1.10.220.160">
    <property type="match status" value="1"/>
</dbReference>
<dbReference type="SMART" id="SM00317">
    <property type="entry name" value="SET"/>
    <property type="match status" value="1"/>
</dbReference>
<dbReference type="FunFam" id="6.10.140.2220:FF:000005">
    <property type="entry name" value="Histone-lysine N-methyltransferase SMYD1 isoform 1"/>
    <property type="match status" value="1"/>
</dbReference>
<dbReference type="Pfam" id="PF00856">
    <property type="entry name" value="SET"/>
    <property type="match status" value="1"/>
</dbReference>
<keyword evidence="6 9" id="KW-0863">Zinc-finger</keyword>
<dbReference type="SUPFAM" id="SSF82199">
    <property type="entry name" value="SET domain"/>
    <property type="match status" value="1"/>
</dbReference>
<dbReference type="FunFam" id="2.170.270.10:FF:000013">
    <property type="entry name" value="Histone-lysine N-methyltransferase SMYD1 isoform 1"/>
    <property type="match status" value="1"/>
</dbReference>
<evidence type="ECO:0000256" key="3">
    <source>
        <dbReference type="ARBA" id="ARBA00022679"/>
    </source>
</evidence>
<feature type="domain" description="MYND-type" evidence="11">
    <location>
        <begin position="311"/>
        <end position="349"/>
    </location>
</feature>
<keyword evidence="2" id="KW-0489">Methyltransferase</keyword>
<dbReference type="CDD" id="cd10526">
    <property type="entry name" value="SET_SMYD1"/>
    <property type="match status" value="1"/>
</dbReference>
<dbReference type="InterPro" id="IPR036291">
    <property type="entry name" value="NAD(P)-bd_dom_sf"/>
</dbReference>
<dbReference type="Pfam" id="PF00106">
    <property type="entry name" value="adh_short"/>
    <property type="match status" value="1"/>
</dbReference>
<evidence type="ECO:0000256" key="2">
    <source>
        <dbReference type="ARBA" id="ARBA00022603"/>
    </source>
</evidence>
<accession>A0AAV1MVE5</accession>
<dbReference type="GO" id="GO:0140999">
    <property type="term" value="F:histone H3K4 trimethyltransferase activity"/>
    <property type="evidence" value="ECO:0007669"/>
    <property type="project" value="UniProtKB-EC"/>
</dbReference>
<protein>
    <recommendedName>
        <fullName evidence="1">[histone H3]-lysine(4) N-trimethyltransferase</fullName>
        <ecNumber evidence="1">2.1.1.354</ecNumber>
    </recommendedName>
</protein>
<evidence type="ECO:0000256" key="9">
    <source>
        <dbReference type="PROSITE-ProRule" id="PRU00134"/>
    </source>
</evidence>
<evidence type="ECO:0000313" key="13">
    <source>
        <dbReference type="Proteomes" id="UP001314229"/>
    </source>
</evidence>
<keyword evidence="5" id="KW-0479">Metal-binding</keyword>
<dbReference type="AlphaFoldDB" id="A0AAV1MVE5"/>
<dbReference type="InterPro" id="IPR050869">
    <property type="entry name" value="H3K4_H4K5_MeTrfase"/>
</dbReference>
<dbReference type="Pfam" id="PF01753">
    <property type="entry name" value="zf-MYND"/>
    <property type="match status" value="1"/>
</dbReference>
<dbReference type="EC" id="2.1.1.354" evidence="1"/>
<keyword evidence="7" id="KW-0862">Zinc</keyword>
<evidence type="ECO:0000256" key="4">
    <source>
        <dbReference type="ARBA" id="ARBA00022691"/>
    </source>
</evidence>
<comment type="caution">
    <text evidence="12">The sequence shown here is derived from an EMBL/GenBank/DDBJ whole genome shotgun (WGS) entry which is preliminary data.</text>
</comment>
<dbReference type="PROSITE" id="PS50280">
    <property type="entry name" value="SET"/>
    <property type="match status" value="1"/>
</dbReference>
<dbReference type="InterPro" id="IPR011990">
    <property type="entry name" value="TPR-like_helical_dom_sf"/>
</dbReference>
<dbReference type="InterPro" id="IPR044418">
    <property type="entry name" value="SMYD1_SET"/>
</dbReference>
<dbReference type="PANTHER" id="PTHR12197">
    <property type="entry name" value="HISTONE-LYSINE N-METHYLTRANSFERASE SMYD"/>
    <property type="match status" value="1"/>
</dbReference>
<evidence type="ECO:0000256" key="6">
    <source>
        <dbReference type="ARBA" id="ARBA00022771"/>
    </source>
</evidence>
<dbReference type="SUPFAM" id="SSF48452">
    <property type="entry name" value="TPR-like"/>
    <property type="match status" value="1"/>
</dbReference>
<dbReference type="CDD" id="cd05367">
    <property type="entry name" value="SPR-like_SDR_c"/>
    <property type="match status" value="1"/>
</dbReference>
<dbReference type="FunFam" id="1.25.40.10:FF:000132">
    <property type="entry name" value="Histone-lysine N-methyltransferase SMYD1 isoform 1"/>
    <property type="match status" value="1"/>
</dbReference>
<dbReference type="InterPro" id="IPR002347">
    <property type="entry name" value="SDR_fam"/>
</dbReference>
<dbReference type="Gene3D" id="1.25.40.10">
    <property type="entry name" value="Tetratricopeptide repeat domain"/>
    <property type="match status" value="1"/>
</dbReference>
<evidence type="ECO:0000256" key="5">
    <source>
        <dbReference type="ARBA" id="ARBA00022723"/>
    </source>
</evidence>
<keyword evidence="13" id="KW-1185">Reference proteome</keyword>
<evidence type="ECO:0000313" key="12">
    <source>
        <dbReference type="EMBL" id="CAK6950642.1"/>
    </source>
</evidence>
<organism evidence="12 13">
    <name type="scientific">Scomber scombrus</name>
    <name type="common">Atlantic mackerel</name>
    <name type="synonym">Scomber vernalis</name>
    <dbReference type="NCBI Taxonomy" id="13677"/>
    <lineage>
        <taxon>Eukaryota</taxon>
        <taxon>Metazoa</taxon>
        <taxon>Chordata</taxon>
        <taxon>Craniata</taxon>
        <taxon>Vertebrata</taxon>
        <taxon>Euteleostomi</taxon>
        <taxon>Actinopterygii</taxon>
        <taxon>Neopterygii</taxon>
        <taxon>Teleostei</taxon>
        <taxon>Neoteleostei</taxon>
        <taxon>Acanthomorphata</taxon>
        <taxon>Pelagiaria</taxon>
        <taxon>Scombriformes</taxon>
        <taxon>Scombridae</taxon>
        <taxon>Scomber</taxon>
    </lineage>
</organism>
<comment type="catalytic activity">
    <reaction evidence="8">
        <text>L-lysyl(4)-[histone H3] + 3 S-adenosyl-L-methionine = N(6),N(6),N(6)-trimethyl-L-lysyl(4)-[histone H3] + 3 S-adenosyl-L-homocysteine + 3 H(+)</text>
        <dbReference type="Rhea" id="RHEA:60260"/>
        <dbReference type="Rhea" id="RHEA-COMP:15537"/>
        <dbReference type="Rhea" id="RHEA-COMP:15547"/>
        <dbReference type="ChEBI" id="CHEBI:15378"/>
        <dbReference type="ChEBI" id="CHEBI:29969"/>
        <dbReference type="ChEBI" id="CHEBI:57856"/>
        <dbReference type="ChEBI" id="CHEBI:59789"/>
        <dbReference type="ChEBI" id="CHEBI:61961"/>
        <dbReference type="EC" id="2.1.1.354"/>
    </reaction>
</comment>
<dbReference type="SUPFAM" id="SSF51735">
    <property type="entry name" value="NAD(P)-binding Rossmann-fold domains"/>
    <property type="match status" value="1"/>
</dbReference>
<dbReference type="Gene3D" id="1.25.40.970">
    <property type="match status" value="1"/>
</dbReference>
<proteinExistence type="predicted"/>
<dbReference type="GO" id="GO:0005634">
    <property type="term" value="C:nucleus"/>
    <property type="evidence" value="ECO:0007669"/>
    <property type="project" value="TreeGrafter"/>
</dbReference>
<dbReference type="Gene3D" id="2.170.270.10">
    <property type="entry name" value="SET domain"/>
    <property type="match status" value="1"/>
</dbReference>
<dbReference type="EMBL" id="CAWUFR010000004">
    <property type="protein sequence ID" value="CAK6950642.1"/>
    <property type="molecule type" value="Genomic_DNA"/>
</dbReference>
<dbReference type="InterPro" id="IPR002893">
    <property type="entry name" value="Znf_MYND"/>
</dbReference>
<dbReference type="GO" id="GO:0032259">
    <property type="term" value="P:methylation"/>
    <property type="evidence" value="ECO:0007669"/>
    <property type="project" value="UniProtKB-KW"/>
</dbReference>
<sequence>MSDIHSTNVRTLSRCICIITGASKGFGRALAHQVSHYMKPGSVLLLVARTRTLLQELKEELQSFTGNQTLVVHCVTADLSTQDGVNETVSAARQQSSNEIDHVLLINNAASLGDITPFTNFTNLDQVNSYLSFNVSSALALTAGILQVFPPRAGLQWSVVNCSSVFAVQTMPSWVLYCTGKSARVMMFRVLAAEEPNVKVLSYSPGPMDTEMQKDILRLTGTRYNLIPCKESAAKLMKVLLENEFTSGSHLDLFQLVSGTGAATMENVEIFNTAEKGRGLKATKEFWAGDVIFSEPGLSAVVFDSLAENICHSCFRRQDKLHRCGQCKFAHYCDRTCQRAGWAEHKQECGAIKAYGKAPNESIRLVARIMWRLDKEGSIVSDMQLTTLDELEDHITDMQEDELKELKVDIHNFLEYWPRGCKQHTLDAVSHMFGVVNCNGFSVSDQRGLQAIGVGIFPNLCLVNHDCWPNCTVILNHGNQSDVNTMFHSQRRIELRAMGKIEEGDELTVAYVDFLNLTEERQRHLKAQYFFECTCEHCKNHIKDDLKLAGKEVDGVKPSEEQVKEATDFCWKMLEKMEEARLKGDYHEVVKICRECIEKTDPVLADTHIYLLRMWSTLSEVQAYLQYFDDAADYARKMVEGYIKLYNPNNAALGMAAMRAGVTHWQAGQIEVAHGMICKAYAIIMVTHGPTHPITKDLEAMRVQTEMELRMFKQNEYVYHSMREAALKNKPMTMLHEPKSVEDGIKNLFHRRK</sequence>
<evidence type="ECO:0000259" key="11">
    <source>
        <dbReference type="PROSITE" id="PS50865"/>
    </source>
</evidence>
<evidence type="ECO:0000256" key="1">
    <source>
        <dbReference type="ARBA" id="ARBA00012182"/>
    </source>
</evidence>
<evidence type="ECO:0000256" key="8">
    <source>
        <dbReference type="ARBA" id="ARBA00047571"/>
    </source>
</evidence>
<keyword evidence="3" id="KW-0808">Transferase</keyword>
<dbReference type="PRINTS" id="PR00081">
    <property type="entry name" value="GDHRDH"/>
</dbReference>
<dbReference type="Gene3D" id="3.40.50.720">
    <property type="entry name" value="NAD(P)-binding Rossmann-like Domain"/>
    <property type="match status" value="1"/>
</dbReference>
<dbReference type="GO" id="GO:0008270">
    <property type="term" value="F:zinc ion binding"/>
    <property type="evidence" value="ECO:0007669"/>
    <property type="project" value="UniProtKB-KW"/>
</dbReference>
<keyword evidence="4" id="KW-0949">S-adenosyl-L-methionine</keyword>
<evidence type="ECO:0000256" key="7">
    <source>
        <dbReference type="ARBA" id="ARBA00022833"/>
    </source>
</evidence>
<reference evidence="12 13" key="1">
    <citation type="submission" date="2024-01" db="EMBL/GenBank/DDBJ databases">
        <authorList>
            <person name="Alioto T."/>
            <person name="Alioto T."/>
            <person name="Gomez Garrido J."/>
        </authorList>
    </citation>
    <scope>NUCLEOTIDE SEQUENCE [LARGE SCALE GENOMIC DNA]</scope>
</reference>
<gene>
    <name evidence="12" type="ORF">FSCOSCO3_A034255</name>
</gene>
<name>A0AAV1MVE5_SCOSC</name>
<dbReference type="InterPro" id="IPR046341">
    <property type="entry name" value="SET_dom_sf"/>
</dbReference>
<dbReference type="PROSITE" id="PS50865">
    <property type="entry name" value="ZF_MYND_2"/>
    <property type="match status" value="1"/>
</dbReference>
<dbReference type="PANTHER" id="PTHR12197:SF184">
    <property type="entry name" value="HISTONE-LYSINE N-METHYLTRANSFERASE SMYD1"/>
    <property type="match status" value="1"/>
</dbReference>
<feature type="domain" description="SET" evidence="10">
    <location>
        <begin position="266"/>
        <end position="512"/>
    </location>
</feature>
<dbReference type="Proteomes" id="UP001314229">
    <property type="component" value="Unassembled WGS sequence"/>
</dbReference>